<dbReference type="Proteomes" id="UP001153331">
    <property type="component" value="Unassembled WGS sequence"/>
</dbReference>
<accession>A0ACC2I090</accession>
<protein>
    <submittedName>
        <fullName evidence="1">Uncharacterized protein</fullName>
    </submittedName>
</protein>
<keyword evidence="2" id="KW-1185">Reference proteome</keyword>
<reference evidence="1" key="1">
    <citation type="submission" date="2022-11" db="EMBL/GenBank/DDBJ databases">
        <title>Genome Sequence of Boeremia exigua.</title>
        <authorList>
            <person name="Buettner E."/>
        </authorList>
    </citation>
    <scope>NUCLEOTIDE SEQUENCE</scope>
    <source>
        <strain evidence="1">CU02</strain>
    </source>
</reference>
<comment type="caution">
    <text evidence="1">The sequence shown here is derived from an EMBL/GenBank/DDBJ whole genome shotgun (WGS) entry which is preliminary data.</text>
</comment>
<sequence length="495" mass="55170">MTRATPLRNILPTAAILKRREPPECLYIVVDSVAFPTIDHKDGSIVKPSALHVRAKHNFTCADLTLENLRAHLVHSNCTSIESRFISAFEGEATALHAHPMCASDTSRNGSTTPHATKLIIDASKLSAGWIDTSSFGRMPVWLEHGELPKVPRVRSISSEEQEEHIKEQIARNRASRDDLRLGSAEKGQNKDTTKLQVRRTIDIRQDRQQVRSCGTTEFLPEACQQDTSPRDKTTLPFISGSKLVVAQESYSRYNLVRSSKLRDALQRSQASKPREYLHENDIDSSLVSQIQTDELVQGKSNVSETQGVDEGPSGPGQVRRKTETRRDPYKQTTERDSKNTPGMHWGKKSSLRNVSVDGNSDSLPRAERLRRARAGKKKVEFVEPDPDSQPEVESKFQQVVETILDSVMETRDTDSALDRSMQRKLELTLAGLPLSSKQSLSSDEVLSLAGMDSGPDEKAFFVRGADISESQMFVLDRGCDSRPKTRPTRGKPTS</sequence>
<evidence type="ECO:0000313" key="2">
    <source>
        <dbReference type="Proteomes" id="UP001153331"/>
    </source>
</evidence>
<name>A0ACC2I090_9PLEO</name>
<dbReference type="EMBL" id="JAPHNI010000730">
    <property type="protein sequence ID" value="KAJ8108570.1"/>
    <property type="molecule type" value="Genomic_DNA"/>
</dbReference>
<gene>
    <name evidence="1" type="ORF">OPT61_g8084</name>
</gene>
<organism evidence="1 2">
    <name type="scientific">Boeremia exigua</name>
    <dbReference type="NCBI Taxonomy" id="749465"/>
    <lineage>
        <taxon>Eukaryota</taxon>
        <taxon>Fungi</taxon>
        <taxon>Dikarya</taxon>
        <taxon>Ascomycota</taxon>
        <taxon>Pezizomycotina</taxon>
        <taxon>Dothideomycetes</taxon>
        <taxon>Pleosporomycetidae</taxon>
        <taxon>Pleosporales</taxon>
        <taxon>Pleosporineae</taxon>
        <taxon>Didymellaceae</taxon>
        <taxon>Boeremia</taxon>
    </lineage>
</organism>
<evidence type="ECO:0000313" key="1">
    <source>
        <dbReference type="EMBL" id="KAJ8108570.1"/>
    </source>
</evidence>
<proteinExistence type="predicted"/>